<dbReference type="Gene3D" id="2.30.330.10">
    <property type="entry name" value="SpoA-like"/>
    <property type="match status" value="1"/>
</dbReference>
<evidence type="ECO:0000259" key="11">
    <source>
        <dbReference type="Pfam" id="PF01052"/>
    </source>
</evidence>
<keyword evidence="12" id="KW-0282">Flagellum</keyword>
<dbReference type="GO" id="GO:0009425">
    <property type="term" value="C:bacterial-type flagellum basal body"/>
    <property type="evidence" value="ECO:0007669"/>
    <property type="project" value="UniProtKB-SubCell"/>
</dbReference>
<evidence type="ECO:0000256" key="4">
    <source>
        <dbReference type="ARBA" id="ARBA00021898"/>
    </source>
</evidence>
<feature type="domain" description="Flagellar motor switch protein FliN-like C-terminal" evidence="11">
    <location>
        <begin position="220"/>
        <end position="288"/>
    </location>
</feature>
<dbReference type="SUPFAM" id="SSF101801">
    <property type="entry name" value="Surface presentation of antigens (SPOA)"/>
    <property type="match status" value="1"/>
</dbReference>
<organism evidence="12 13">
    <name type="scientific">Planctomicrobium piriforme</name>
    <dbReference type="NCBI Taxonomy" id="1576369"/>
    <lineage>
        <taxon>Bacteria</taxon>
        <taxon>Pseudomonadati</taxon>
        <taxon>Planctomycetota</taxon>
        <taxon>Planctomycetia</taxon>
        <taxon>Planctomycetales</taxon>
        <taxon>Planctomycetaceae</taxon>
        <taxon>Planctomicrobium</taxon>
    </lineage>
</organism>
<dbReference type="InterPro" id="IPR001543">
    <property type="entry name" value="FliN-like_C"/>
</dbReference>
<keyword evidence="5" id="KW-1003">Cell membrane</keyword>
<keyword evidence="6" id="KW-0145">Chemotaxis</keyword>
<evidence type="ECO:0000256" key="1">
    <source>
        <dbReference type="ARBA" id="ARBA00004117"/>
    </source>
</evidence>
<dbReference type="GO" id="GO:0050918">
    <property type="term" value="P:positive chemotaxis"/>
    <property type="evidence" value="ECO:0007669"/>
    <property type="project" value="TreeGrafter"/>
</dbReference>
<dbReference type="InterPro" id="IPR028976">
    <property type="entry name" value="CheC-like_sf"/>
</dbReference>
<dbReference type="InterPro" id="IPR036429">
    <property type="entry name" value="SpoA-like_sf"/>
</dbReference>
<sequence>MSEVVSPSLLDFHSPRRAPTEALRQLAAWQANVCAQVQDGWAGLLARPVTLKSGKIDSAQYHAALQRLPEDGLGVYFSIGDSLLPSMLVFSARQVQALIADLLDLPGGKWPVPAKLSAAEDAMLELLFQKLAEAIGDGWPEDTPLKCRYLETTSKPHRTRLFPIGSPLFSLKLTIDSRFGEDTCTWLMLKEETERLLLDRLGHESPEDRTAHPDLAALAERVPLDFVVELGKAELSMSQASDLAVGDVLILDQLVTRPLIASLEGLPKWVGMPKRIGSRQAFEVTQVIDSGAMLSTSALNSMES</sequence>
<keyword evidence="12" id="KW-0966">Cell projection</keyword>
<dbReference type="AlphaFoldDB" id="A0A1I3HLI0"/>
<proteinExistence type="inferred from homology"/>
<dbReference type="Gene3D" id="3.40.1550.10">
    <property type="entry name" value="CheC-like"/>
    <property type="match status" value="1"/>
</dbReference>
<dbReference type="GO" id="GO:0071978">
    <property type="term" value="P:bacterial-type flagellum-dependent swarming motility"/>
    <property type="evidence" value="ECO:0007669"/>
    <property type="project" value="TreeGrafter"/>
</dbReference>
<name>A0A1I3HLI0_9PLAN</name>
<evidence type="ECO:0000313" key="13">
    <source>
        <dbReference type="Proteomes" id="UP000199518"/>
    </source>
</evidence>
<evidence type="ECO:0000256" key="6">
    <source>
        <dbReference type="ARBA" id="ARBA00022500"/>
    </source>
</evidence>
<comment type="similarity">
    <text evidence="3">Belongs to the FliM family.</text>
</comment>
<dbReference type="Pfam" id="PF01052">
    <property type="entry name" value="FliMN_C"/>
    <property type="match status" value="1"/>
</dbReference>
<accession>A0A1I3HLI0</accession>
<evidence type="ECO:0000313" key="12">
    <source>
        <dbReference type="EMBL" id="SFI36638.1"/>
    </source>
</evidence>
<dbReference type="PANTHER" id="PTHR30034">
    <property type="entry name" value="FLAGELLAR MOTOR SWITCH PROTEIN FLIM"/>
    <property type="match status" value="1"/>
</dbReference>
<dbReference type="STRING" id="1576369.SAMN05421753_108114"/>
<dbReference type="EMBL" id="FOQD01000008">
    <property type="protein sequence ID" value="SFI36638.1"/>
    <property type="molecule type" value="Genomic_DNA"/>
</dbReference>
<evidence type="ECO:0000256" key="2">
    <source>
        <dbReference type="ARBA" id="ARBA00004202"/>
    </source>
</evidence>
<evidence type="ECO:0000256" key="5">
    <source>
        <dbReference type="ARBA" id="ARBA00022475"/>
    </source>
</evidence>
<evidence type="ECO:0000256" key="7">
    <source>
        <dbReference type="ARBA" id="ARBA00022779"/>
    </source>
</evidence>
<evidence type="ECO:0000256" key="8">
    <source>
        <dbReference type="ARBA" id="ARBA00023136"/>
    </source>
</evidence>
<keyword evidence="9" id="KW-0975">Bacterial flagellum</keyword>
<evidence type="ECO:0000256" key="9">
    <source>
        <dbReference type="ARBA" id="ARBA00023143"/>
    </source>
</evidence>
<keyword evidence="13" id="KW-1185">Reference proteome</keyword>
<dbReference type="PANTHER" id="PTHR30034:SF6">
    <property type="entry name" value="YOP PROTEINS TRANSLOCATION PROTEIN Q"/>
    <property type="match status" value="1"/>
</dbReference>
<dbReference type="RefSeq" id="WP_092050396.1">
    <property type="nucleotide sequence ID" value="NZ_FOQD01000008.1"/>
</dbReference>
<dbReference type="Proteomes" id="UP000199518">
    <property type="component" value="Unassembled WGS sequence"/>
</dbReference>
<protein>
    <recommendedName>
        <fullName evidence="4">Flagellar motor switch protein FliM</fullName>
    </recommendedName>
</protein>
<evidence type="ECO:0000256" key="3">
    <source>
        <dbReference type="ARBA" id="ARBA00011049"/>
    </source>
</evidence>
<reference evidence="13" key="1">
    <citation type="submission" date="2016-10" db="EMBL/GenBank/DDBJ databases">
        <authorList>
            <person name="Varghese N."/>
            <person name="Submissions S."/>
        </authorList>
    </citation>
    <scope>NUCLEOTIDE SEQUENCE [LARGE SCALE GENOMIC DNA]</scope>
    <source>
        <strain evidence="13">DSM 26348</strain>
    </source>
</reference>
<keyword evidence="8" id="KW-0472">Membrane</keyword>
<gene>
    <name evidence="12" type="ORF">SAMN05421753_108114</name>
</gene>
<comment type="function">
    <text evidence="10">FliM is one of three proteins (FliG, FliN, FliM) that forms the rotor-mounted switch complex (C ring), located at the base of the basal body. This complex interacts with the CheY and CheZ chemotaxis proteins, in addition to contacting components of the motor that determine the direction of flagellar rotation.</text>
</comment>
<comment type="subcellular location">
    <subcellularLocation>
        <location evidence="1">Bacterial flagellum basal body</location>
    </subcellularLocation>
    <subcellularLocation>
        <location evidence="2">Cell membrane</location>
        <topology evidence="2">Peripheral membrane protein</topology>
    </subcellularLocation>
</comment>
<dbReference type="GO" id="GO:0005886">
    <property type="term" value="C:plasma membrane"/>
    <property type="evidence" value="ECO:0007669"/>
    <property type="project" value="UniProtKB-SubCell"/>
</dbReference>
<evidence type="ECO:0000256" key="10">
    <source>
        <dbReference type="ARBA" id="ARBA00025044"/>
    </source>
</evidence>
<keyword evidence="12" id="KW-0969">Cilium</keyword>
<keyword evidence="7" id="KW-0283">Flagellar rotation</keyword>
<dbReference type="OrthoDB" id="214930at2"/>